<keyword evidence="1" id="KW-1133">Transmembrane helix</keyword>
<keyword evidence="3" id="KW-1185">Reference proteome</keyword>
<sequence length="96" mass="10615">MNTLQTSSAIAIVSFTLGTILFLLQLVSVDNHNLPMLGFYYVCIAIVVNLIVLLALAVKLFIVKQKVAILKSMAIIVINAPIAYAYAYILFEYSFI</sequence>
<keyword evidence="1" id="KW-0812">Transmembrane</keyword>
<reference evidence="2 3" key="1">
    <citation type="submission" date="2020-02" db="EMBL/GenBank/DDBJ databases">
        <title>Complete genome sequence of Flavobacteriaceae bacterium.</title>
        <authorList>
            <person name="Kim S.-J."/>
            <person name="Kim Y.-S."/>
            <person name="Kim K.-H."/>
        </authorList>
    </citation>
    <scope>NUCLEOTIDE SEQUENCE [LARGE SCALE GENOMIC DNA]</scope>
    <source>
        <strain evidence="2 3">RR4-40</strain>
    </source>
</reference>
<feature type="transmembrane region" description="Helical" evidence="1">
    <location>
        <begin position="7"/>
        <end position="27"/>
    </location>
</feature>
<gene>
    <name evidence="2" type="ORF">G5B37_05845</name>
</gene>
<organism evidence="2 3">
    <name type="scientific">Rasiella rasia</name>
    <dbReference type="NCBI Taxonomy" id="2744027"/>
    <lineage>
        <taxon>Bacteria</taxon>
        <taxon>Pseudomonadati</taxon>
        <taxon>Bacteroidota</taxon>
        <taxon>Flavobacteriia</taxon>
        <taxon>Flavobacteriales</taxon>
        <taxon>Flavobacteriaceae</taxon>
        <taxon>Rasiella</taxon>
    </lineage>
</organism>
<dbReference type="RefSeq" id="WP_164679128.1">
    <property type="nucleotide sequence ID" value="NZ_CP049057.1"/>
</dbReference>
<feature type="transmembrane region" description="Helical" evidence="1">
    <location>
        <begin position="74"/>
        <end position="91"/>
    </location>
</feature>
<proteinExistence type="predicted"/>
<dbReference type="Proteomes" id="UP000505306">
    <property type="component" value="Chromosome"/>
</dbReference>
<evidence type="ECO:0000256" key="1">
    <source>
        <dbReference type="SAM" id="Phobius"/>
    </source>
</evidence>
<protein>
    <submittedName>
        <fullName evidence="2">Uncharacterized protein</fullName>
    </submittedName>
</protein>
<feature type="transmembrane region" description="Helical" evidence="1">
    <location>
        <begin position="39"/>
        <end position="62"/>
    </location>
</feature>
<accession>A0A6G6GKM3</accession>
<dbReference type="EMBL" id="CP049057">
    <property type="protein sequence ID" value="QIE59098.1"/>
    <property type="molecule type" value="Genomic_DNA"/>
</dbReference>
<dbReference type="AlphaFoldDB" id="A0A6G6GKM3"/>
<evidence type="ECO:0000313" key="2">
    <source>
        <dbReference type="EMBL" id="QIE59098.1"/>
    </source>
</evidence>
<dbReference type="KEGG" id="mgel:G5B37_05845"/>
<name>A0A6G6GKM3_9FLAO</name>
<keyword evidence="1" id="KW-0472">Membrane</keyword>
<evidence type="ECO:0000313" key="3">
    <source>
        <dbReference type="Proteomes" id="UP000505306"/>
    </source>
</evidence>